<dbReference type="KEGG" id="mcal:110290184"/>
<reference evidence="4" key="1">
    <citation type="submission" date="2025-08" db="UniProtKB">
        <authorList>
            <consortium name="RefSeq"/>
        </authorList>
    </citation>
    <scope>IDENTIFICATION</scope>
</reference>
<evidence type="ECO:0000313" key="3">
    <source>
        <dbReference type="Proteomes" id="UP000515126"/>
    </source>
</evidence>
<dbReference type="InterPro" id="IPR038831">
    <property type="entry name" value="SMIM26"/>
</dbReference>
<keyword evidence="3" id="KW-1185">Reference proteome</keyword>
<feature type="transmembrane region" description="Helical" evidence="2">
    <location>
        <begin position="12"/>
        <end position="31"/>
    </location>
</feature>
<proteinExistence type="predicted"/>
<keyword evidence="2" id="KW-0472">Membrane</keyword>
<evidence type="ECO:0000256" key="1">
    <source>
        <dbReference type="SAM" id="MobiDB-lite"/>
    </source>
</evidence>
<dbReference type="AlphaFoldDB" id="A0A6P5PCZ7"/>
<evidence type="ECO:0000256" key="2">
    <source>
        <dbReference type="SAM" id="Phobius"/>
    </source>
</evidence>
<feature type="region of interest" description="Disordered" evidence="1">
    <location>
        <begin position="39"/>
        <end position="64"/>
    </location>
</feature>
<dbReference type="GeneID" id="110290184"/>
<accession>A0A6P5PCZ7</accession>
<protein>
    <submittedName>
        <fullName evidence="4">Small integral membrane protein 26</fullName>
    </submittedName>
</protein>
<gene>
    <name evidence="4" type="primary">Smim26</name>
</gene>
<organism evidence="3 4">
    <name type="scientific">Mus caroli</name>
    <name type="common">Ryukyu mouse</name>
    <name type="synonym">Ricefield mouse</name>
    <dbReference type="NCBI Taxonomy" id="10089"/>
    <lineage>
        <taxon>Eukaryota</taxon>
        <taxon>Metazoa</taxon>
        <taxon>Chordata</taxon>
        <taxon>Craniata</taxon>
        <taxon>Vertebrata</taxon>
        <taxon>Euteleostomi</taxon>
        <taxon>Mammalia</taxon>
        <taxon>Eutheria</taxon>
        <taxon>Euarchontoglires</taxon>
        <taxon>Glires</taxon>
        <taxon>Rodentia</taxon>
        <taxon>Myomorpha</taxon>
        <taxon>Muroidea</taxon>
        <taxon>Muridae</taxon>
        <taxon>Murinae</taxon>
        <taxon>Mus</taxon>
        <taxon>Mus</taxon>
    </lineage>
</organism>
<keyword evidence="2" id="KW-1133">Transmembrane helix</keyword>
<keyword evidence="2" id="KW-0812">Transmembrane</keyword>
<dbReference type="CTD" id="388789"/>
<dbReference type="Proteomes" id="UP000515126">
    <property type="component" value="Chromosome 2"/>
</dbReference>
<dbReference type="RefSeq" id="XP_021012338.1">
    <property type="nucleotide sequence ID" value="XM_021156679.2"/>
</dbReference>
<dbReference type="PANTHER" id="PTHR40386:SF1">
    <property type="entry name" value="SMALL INTEGRAL MEMBRANE PROTEIN 26"/>
    <property type="match status" value="1"/>
</dbReference>
<name>A0A6P5PCZ7_MUSCR</name>
<evidence type="ECO:0000313" key="4">
    <source>
        <dbReference type="RefSeq" id="XP_021012338.1"/>
    </source>
</evidence>
<sequence length="107" mass="11845">MQAEKASLWYRRMSLVYALGAWSVLGSAFFLSRKQKVSDCEEGQEDGSRNETPFSTSEDSDLETETVELGGGFSVKSVLKYSENSVPATQRFLTYLKSWTGGSGPQE</sequence>
<dbReference type="PANTHER" id="PTHR40386">
    <property type="entry name" value="SMALL INTEGRAL MEMBRANE PROTEIN 26"/>
    <property type="match status" value="1"/>
</dbReference>